<dbReference type="SUPFAM" id="SSF47986">
    <property type="entry name" value="DEATH domain"/>
    <property type="match status" value="1"/>
</dbReference>
<dbReference type="GO" id="GO:0002020">
    <property type="term" value="F:protease binding"/>
    <property type="evidence" value="ECO:0007669"/>
    <property type="project" value="InterPro"/>
</dbReference>
<sequence length="147" mass="16575">MGNFCSGSSKENDDNCSSDQISDRTKNNGLKAVQTSPADEQFLNGNREEVDNFTKNLFDLCNALNPKEVLVYLEGENVITSVEAEEIRAEKTRFDTNRKLIKVVMERGPDASRCFSTALEETAQHHLAEKLRTTHRKIDNISSSFQM</sequence>
<reference evidence="4" key="1">
    <citation type="submission" date="2022-11" db="UniProtKB">
        <authorList>
            <consortium name="WormBaseParasite"/>
        </authorList>
    </citation>
    <scope>IDENTIFICATION</scope>
</reference>
<proteinExistence type="predicted"/>
<feature type="domain" description="CARD" evidence="2">
    <location>
        <begin position="35"/>
        <end position="134"/>
    </location>
</feature>
<dbReference type="PANTHER" id="PTHR15034">
    <property type="entry name" value="DEATH DOMAIN-CONTAINING PROTEIN CRADD"/>
    <property type="match status" value="1"/>
</dbReference>
<accession>A0A914X090</accession>
<organism evidence="3 4">
    <name type="scientific">Plectus sambesii</name>
    <dbReference type="NCBI Taxonomy" id="2011161"/>
    <lineage>
        <taxon>Eukaryota</taxon>
        <taxon>Metazoa</taxon>
        <taxon>Ecdysozoa</taxon>
        <taxon>Nematoda</taxon>
        <taxon>Chromadorea</taxon>
        <taxon>Plectida</taxon>
        <taxon>Plectina</taxon>
        <taxon>Plectoidea</taxon>
        <taxon>Plectidae</taxon>
        <taxon>Plectus</taxon>
    </lineage>
</organism>
<dbReference type="InterPro" id="IPR001315">
    <property type="entry name" value="CARD"/>
</dbReference>
<dbReference type="WBParaSite" id="PSAMB.scaffold5811size10840.g27463.t1">
    <property type="protein sequence ID" value="PSAMB.scaffold5811size10840.g27463.t1"/>
    <property type="gene ID" value="PSAMB.scaffold5811size10840.g27463"/>
</dbReference>
<dbReference type="AlphaFoldDB" id="A0A914X090"/>
<feature type="region of interest" description="Disordered" evidence="1">
    <location>
        <begin position="1"/>
        <end position="45"/>
    </location>
</feature>
<evidence type="ECO:0000313" key="4">
    <source>
        <dbReference type="WBParaSite" id="PSAMB.scaffold5811size10840.g27463.t1"/>
    </source>
</evidence>
<dbReference type="Pfam" id="PF00619">
    <property type="entry name" value="CARD"/>
    <property type="match status" value="1"/>
</dbReference>
<evidence type="ECO:0000313" key="3">
    <source>
        <dbReference type="Proteomes" id="UP000887566"/>
    </source>
</evidence>
<protein>
    <submittedName>
        <fullName evidence="4">CARD domain-containing protein</fullName>
    </submittedName>
</protein>
<dbReference type="CDD" id="cd01671">
    <property type="entry name" value="CARD"/>
    <property type="match status" value="1"/>
</dbReference>
<feature type="compositionally biased region" description="Polar residues" evidence="1">
    <location>
        <begin position="1"/>
        <end position="20"/>
    </location>
</feature>
<dbReference type="InterPro" id="IPR011029">
    <property type="entry name" value="DEATH-like_dom_sf"/>
</dbReference>
<dbReference type="SMART" id="SM00114">
    <property type="entry name" value="CARD"/>
    <property type="match status" value="1"/>
</dbReference>
<dbReference type="GO" id="GO:0070513">
    <property type="term" value="F:death domain binding"/>
    <property type="evidence" value="ECO:0007669"/>
    <property type="project" value="InterPro"/>
</dbReference>
<evidence type="ECO:0000259" key="2">
    <source>
        <dbReference type="PROSITE" id="PS50209"/>
    </source>
</evidence>
<dbReference type="PROSITE" id="PS50209">
    <property type="entry name" value="CARD"/>
    <property type="match status" value="1"/>
</dbReference>
<name>A0A914X090_9BILA</name>
<dbReference type="InterPro" id="IPR037939">
    <property type="entry name" value="CRADD"/>
</dbReference>
<dbReference type="PANTHER" id="PTHR15034:SF5">
    <property type="entry name" value="DEATH DOMAIN-CONTAINING PROTEIN CRADD"/>
    <property type="match status" value="1"/>
</dbReference>
<keyword evidence="3" id="KW-1185">Reference proteome</keyword>
<dbReference type="Gene3D" id="1.10.533.10">
    <property type="entry name" value="Death Domain, Fas"/>
    <property type="match status" value="1"/>
</dbReference>
<dbReference type="Proteomes" id="UP000887566">
    <property type="component" value="Unplaced"/>
</dbReference>
<evidence type="ECO:0000256" key="1">
    <source>
        <dbReference type="SAM" id="MobiDB-lite"/>
    </source>
</evidence>
<dbReference type="GO" id="GO:0042981">
    <property type="term" value="P:regulation of apoptotic process"/>
    <property type="evidence" value="ECO:0007669"/>
    <property type="project" value="InterPro"/>
</dbReference>